<evidence type="ECO:0000256" key="4">
    <source>
        <dbReference type="ARBA" id="ARBA00023002"/>
    </source>
</evidence>
<comment type="catalytic activity">
    <reaction evidence="5">
        <text>(S)-2-hydroxyglutarate + A = 2-oxoglutarate + AH2</text>
        <dbReference type="Rhea" id="RHEA:21252"/>
        <dbReference type="ChEBI" id="CHEBI:13193"/>
        <dbReference type="ChEBI" id="CHEBI:16782"/>
        <dbReference type="ChEBI" id="CHEBI:16810"/>
        <dbReference type="ChEBI" id="CHEBI:17499"/>
        <dbReference type="EC" id="1.1.99.2"/>
    </reaction>
</comment>
<evidence type="ECO:0000256" key="8">
    <source>
        <dbReference type="ARBA" id="ARBA00041137"/>
    </source>
</evidence>
<dbReference type="AlphaFoldDB" id="A0A1E4TYN3"/>
<name>A0A1E4TYN3_PACTA</name>
<dbReference type="EC" id="1.1.99.2" evidence="7"/>
<comment type="similarity">
    <text evidence="6">Belongs to the L2HGDH family.</text>
</comment>
<keyword evidence="2" id="KW-0285">Flavoprotein</keyword>
<protein>
    <recommendedName>
        <fullName evidence="8">L-2-hydroxyglutarate dehydrogenase, mitochondrial</fullName>
        <ecNumber evidence="7">1.1.99.2</ecNumber>
    </recommendedName>
</protein>
<dbReference type="PANTHER" id="PTHR43104">
    <property type="entry name" value="L-2-HYDROXYGLUTARATE DEHYDROGENASE, MITOCHONDRIAL"/>
    <property type="match status" value="1"/>
</dbReference>
<feature type="domain" description="FAD dependent oxidoreductase" evidence="9">
    <location>
        <begin position="32"/>
        <end position="400"/>
    </location>
</feature>
<evidence type="ECO:0000256" key="5">
    <source>
        <dbReference type="ARBA" id="ARBA00036066"/>
    </source>
</evidence>
<dbReference type="EMBL" id="KV454012">
    <property type="protein sequence ID" value="ODV96883.1"/>
    <property type="molecule type" value="Genomic_DNA"/>
</dbReference>
<dbReference type="Pfam" id="PF01266">
    <property type="entry name" value="DAO"/>
    <property type="match status" value="1"/>
</dbReference>
<dbReference type="PANTHER" id="PTHR43104:SF4">
    <property type="entry name" value="L-2-HYDROXYGLUTARATE DEHYDROGENASE, MITOCHONDRIAL"/>
    <property type="match status" value="1"/>
</dbReference>
<evidence type="ECO:0000256" key="2">
    <source>
        <dbReference type="ARBA" id="ARBA00022630"/>
    </source>
</evidence>
<accession>A0A1E4TYN3</accession>
<dbReference type="OrthoDB" id="498204at2759"/>
<evidence type="ECO:0000256" key="3">
    <source>
        <dbReference type="ARBA" id="ARBA00022827"/>
    </source>
</evidence>
<dbReference type="SUPFAM" id="SSF51905">
    <property type="entry name" value="FAD/NAD(P)-binding domain"/>
    <property type="match status" value="1"/>
</dbReference>
<evidence type="ECO:0000256" key="7">
    <source>
        <dbReference type="ARBA" id="ARBA00038878"/>
    </source>
</evidence>
<gene>
    <name evidence="10" type="ORF">PACTADRAFT_74489</name>
</gene>
<evidence type="ECO:0000256" key="6">
    <source>
        <dbReference type="ARBA" id="ARBA00037941"/>
    </source>
</evidence>
<evidence type="ECO:0000313" key="11">
    <source>
        <dbReference type="Proteomes" id="UP000094236"/>
    </source>
</evidence>
<proteinExistence type="inferred from homology"/>
<organism evidence="10 11">
    <name type="scientific">Pachysolen tannophilus NRRL Y-2460</name>
    <dbReference type="NCBI Taxonomy" id="669874"/>
    <lineage>
        <taxon>Eukaryota</taxon>
        <taxon>Fungi</taxon>
        <taxon>Dikarya</taxon>
        <taxon>Ascomycota</taxon>
        <taxon>Saccharomycotina</taxon>
        <taxon>Pichiomycetes</taxon>
        <taxon>Pachysolenaceae</taxon>
        <taxon>Pachysolen</taxon>
    </lineage>
</organism>
<evidence type="ECO:0000256" key="1">
    <source>
        <dbReference type="ARBA" id="ARBA00001974"/>
    </source>
</evidence>
<dbReference type="Gene3D" id="3.50.50.60">
    <property type="entry name" value="FAD/NAD(P)-binding domain"/>
    <property type="match status" value="1"/>
</dbReference>
<dbReference type="InterPro" id="IPR006076">
    <property type="entry name" value="FAD-dep_OxRdtase"/>
</dbReference>
<dbReference type="GO" id="GO:0047545">
    <property type="term" value="F:(S)-2-hydroxyglutarate dehydrogenase activity"/>
    <property type="evidence" value="ECO:0007669"/>
    <property type="project" value="UniProtKB-EC"/>
</dbReference>
<reference evidence="11" key="1">
    <citation type="submission" date="2016-05" db="EMBL/GenBank/DDBJ databases">
        <title>Comparative genomics of biotechnologically important yeasts.</title>
        <authorList>
            <consortium name="DOE Joint Genome Institute"/>
            <person name="Riley R."/>
            <person name="Haridas S."/>
            <person name="Wolfe K.H."/>
            <person name="Lopes M.R."/>
            <person name="Hittinger C.T."/>
            <person name="Goker M."/>
            <person name="Salamov A."/>
            <person name="Wisecaver J."/>
            <person name="Long T.M."/>
            <person name="Aerts A.L."/>
            <person name="Barry K."/>
            <person name="Choi C."/>
            <person name="Clum A."/>
            <person name="Coughlan A.Y."/>
            <person name="Deshpande S."/>
            <person name="Douglass A.P."/>
            <person name="Hanson S.J."/>
            <person name="Klenk H.-P."/>
            <person name="Labutti K."/>
            <person name="Lapidus A."/>
            <person name="Lindquist E."/>
            <person name="Lipzen A."/>
            <person name="Meier-Kolthoff J.P."/>
            <person name="Ohm R.A."/>
            <person name="Otillar R.P."/>
            <person name="Pangilinan J."/>
            <person name="Peng Y."/>
            <person name="Rokas A."/>
            <person name="Rosa C.A."/>
            <person name="Scheuner C."/>
            <person name="Sibirny A.A."/>
            <person name="Slot J.C."/>
            <person name="Stielow J.B."/>
            <person name="Sun H."/>
            <person name="Kurtzman C.P."/>
            <person name="Blackwell M."/>
            <person name="Grigoriev I.V."/>
            <person name="Jeffries T.W."/>
        </authorList>
    </citation>
    <scope>NUCLEOTIDE SEQUENCE [LARGE SCALE GENOMIC DNA]</scope>
    <source>
        <strain evidence="11">NRRL Y-2460</strain>
    </source>
</reference>
<dbReference type="InterPro" id="IPR036188">
    <property type="entry name" value="FAD/NAD-bd_sf"/>
</dbReference>
<dbReference type="Gene3D" id="3.30.9.10">
    <property type="entry name" value="D-Amino Acid Oxidase, subunit A, domain 2"/>
    <property type="match status" value="1"/>
</dbReference>
<evidence type="ECO:0000259" key="9">
    <source>
        <dbReference type="Pfam" id="PF01266"/>
    </source>
</evidence>
<keyword evidence="3" id="KW-0274">FAD</keyword>
<dbReference type="STRING" id="669874.A0A1E4TYN3"/>
<keyword evidence="11" id="KW-1185">Reference proteome</keyword>
<keyword evidence="4" id="KW-0560">Oxidoreductase</keyword>
<sequence>MLSRVVERIGITKSGVRLFSRSPIVSIDYSHAVIGGGVVGMAIASELSKNPSNRIVVLEKNTELGQETTSRNSEVIHAGLYYPEDSLKLKLCVEGKKEIYSEKGGLIEYRNCGKWIVAQNEKEHEYLNTMYERVSKLGIPIEFVSLEEGKKLEPFIKARSAILNSPTTGIISAHSLMNYYEYIFQKNSNGSDISLGSKVVGIELTDKLNQEYTLKIDIIDEDDLMELKVNNVINSAGLYACDVSNLLLPAERHFKQYYAKGNYYSFTKSTPKINRLVYPCPPTKNVQSLGTHLTIDLGGQIKFGPDLEWCNSPTDYSISDQRLPLVYNDVKKYFPIVEMENLSASYSGIRPKLIEPNSEKKFQDFVIREEKDFKGFINLLGIESPGLTASPAIGKYVAQLC</sequence>
<evidence type="ECO:0000313" key="10">
    <source>
        <dbReference type="EMBL" id="ODV96883.1"/>
    </source>
</evidence>
<comment type="cofactor">
    <cofactor evidence="1">
        <name>FAD</name>
        <dbReference type="ChEBI" id="CHEBI:57692"/>
    </cofactor>
</comment>
<dbReference type="Proteomes" id="UP000094236">
    <property type="component" value="Unassembled WGS sequence"/>
</dbReference>